<dbReference type="InterPro" id="IPR029039">
    <property type="entry name" value="Flavoprotein-like_sf"/>
</dbReference>
<proteinExistence type="predicted"/>
<dbReference type="OrthoDB" id="9790745at2"/>
<dbReference type="SUPFAM" id="SSF52218">
    <property type="entry name" value="Flavoproteins"/>
    <property type="match status" value="1"/>
</dbReference>
<evidence type="ECO:0000313" key="3">
    <source>
        <dbReference type="Proteomes" id="UP000007254"/>
    </source>
</evidence>
<feature type="domain" description="Flavodoxin-like" evidence="1">
    <location>
        <begin position="3"/>
        <end position="158"/>
    </location>
</feature>
<name>G0GAL2_WINT7</name>
<reference evidence="2 3" key="1">
    <citation type="submission" date="2011-06" db="EMBL/GenBank/DDBJ databases">
        <title>The complete genome of Spirochaeta thermophila DSM 6578.</title>
        <authorList>
            <consortium name="US DOE Joint Genome Institute (JGI-PGF)"/>
            <person name="Lucas S."/>
            <person name="Lapidus A."/>
            <person name="Bruce D."/>
            <person name="Goodwin L."/>
            <person name="Pitluck S."/>
            <person name="Peters L."/>
            <person name="Kyrpides N."/>
            <person name="Mavromatis K."/>
            <person name="Ivanova N."/>
            <person name="Mikailova N."/>
            <person name="Pagani I."/>
            <person name="Chertkov O."/>
            <person name="Detter J.C."/>
            <person name="Tapia R."/>
            <person name="Han C."/>
            <person name="Land M."/>
            <person name="Hauser L."/>
            <person name="Markowitz V."/>
            <person name="Cheng J.-F."/>
            <person name="Hugenholtz P."/>
            <person name="Woyke T."/>
            <person name="Wu D."/>
            <person name="Spring S."/>
            <person name="Merkhoffer B."/>
            <person name="Schneider S."/>
            <person name="Klenk H.-P."/>
            <person name="Eisen J.A."/>
        </authorList>
    </citation>
    <scope>NUCLEOTIDE SEQUENCE [LARGE SCALE GENOMIC DNA]</scope>
    <source>
        <strain evidence="3">ATCC 700085 / DSM 6578 / Z-1203</strain>
    </source>
</reference>
<dbReference type="RefSeq" id="WP_014624355.1">
    <property type="nucleotide sequence ID" value="NC_017583.1"/>
</dbReference>
<dbReference type="Proteomes" id="UP000007254">
    <property type="component" value="Chromosome"/>
</dbReference>
<accession>G0GAL2</accession>
<dbReference type="KEGG" id="stq:Spith_0698"/>
<dbReference type="EMBL" id="CP002903">
    <property type="protein sequence ID" value="AEJ60977.1"/>
    <property type="molecule type" value="Genomic_DNA"/>
</dbReference>
<dbReference type="InterPro" id="IPR008254">
    <property type="entry name" value="Flavodoxin/NO_synth"/>
</dbReference>
<organism evidence="2 3">
    <name type="scientific">Winmispira thermophila (strain ATCC 700085 / DSM 6578 / Z-1203)</name>
    <name type="common">Spirochaeta thermophila</name>
    <dbReference type="NCBI Taxonomy" id="869211"/>
    <lineage>
        <taxon>Bacteria</taxon>
        <taxon>Pseudomonadati</taxon>
        <taxon>Spirochaetota</taxon>
        <taxon>Spirochaetia</taxon>
        <taxon>Winmispirales</taxon>
        <taxon>Winmispiraceae</taxon>
        <taxon>Winmispira</taxon>
    </lineage>
</organism>
<sequence length="162" mass="17317">MNVLIVYDSIFGNTERLARVMGEACGGRNQVQVLHVSEATPDQVVGADVLIVGSPTRGFRPTPAVKLLLKRIPHGGLKGVRTAAFDTRFPLEKMKSAFFLLPFLVRVFGYAAGPMAEILEKRGGEVAVPPEGFFVEGVEGPLVEGEIERAEAWVQAVVGAGG</sequence>
<dbReference type="STRING" id="869211.Spith_0698"/>
<gene>
    <name evidence="2" type="ordered locus">Spith_0698</name>
</gene>
<evidence type="ECO:0000313" key="2">
    <source>
        <dbReference type="EMBL" id="AEJ60977.1"/>
    </source>
</evidence>
<dbReference type="AlphaFoldDB" id="G0GAL2"/>
<protein>
    <submittedName>
        <fullName evidence="2">Flavodoxin/nitric oxide synthase</fullName>
    </submittedName>
</protein>
<dbReference type="GO" id="GO:0010181">
    <property type="term" value="F:FMN binding"/>
    <property type="evidence" value="ECO:0007669"/>
    <property type="project" value="InterPro"/>
</dbReference>
<dbReference type="PROSITE" id="PS50902">
    <property type="entry name" value="FLAVODOXIN_LIKE"/>
    <property type="match status" value="1"/>
</dbReference>
<keyword evidence="3" id="KW-1185">Reference proteome</keyword>
<dbReference type="HOGENOM" id="CLU_132523_0_0_12"/>
<evidence type="ECO:0000259" key="1">
    <source>
        <dbReference type="PROSITE" id="PS50902"/>
    </source>
</evidence>
<dbReference type="Gene3D" id="3.40.50.360">
    <property type="match status" value="1"/>
</dbReference>